<dbReference type="EMBL" id="HBUF01143995">
    <property type="protein sequence ID" value="CAG6646831.1"/>
    <property type="molecule type" value="Transcribed_RNA"/>
</dbReference>
<evidence type="ECO:0000256" key="1">
    <source>
        <dbReference type="SAM" id="Phobius"/>
    </source>
</evidence>
<sequence length="143" mass="15958">MSPSSFRFDNDPWFPKIPDTGHRNKVVSALVMVSFESMTWVCTDLVCISKMLSSVVLVAEECSNLILENVCLTLCSSFLKLFGAHVDKSLRLWLIVLKVLSNRGLCGSLMSTFSKSTISISLPSLFSIFFISLAAFLYLFTVR</sequence>
<name>A0A8D8RAR2_9HEMI</name>
<keyword evidence="1" id="KW-1133">Transmembrane helix</keyword>
<evidence type="ECO:0000313" key="2">
    <source>
        <dbReference type="EMBL" id="CAG6646831.1"/>
    </source>
</evidence>
<protein>
    <submittedName>
        <fullName evidence="2">Uncharacterized protein</fullName>
    </submittedName>
</protein>
<reference evidence="2" key="1">
    <citation type="submission" date="2021-05" db="EMBL/GenBank/DDBJ databases">
        <authorList>
            <person name="Alioto T."/>
            <person name="Alioto T."/>
            <person name="Gomez Garrido J."/>
        </authorList>
    </citation>
    <scope>NUCLEOTIDE SEQUENCE</scope>
</reference>
<organism evidence="2">
    <name type="scientific">Cacopsylla melanoneura</name>
    <dbReference type="NCBI Taxonomy" id="428564"/>
    <lineage>
        <taxon>Eukaryota</taxon>
        <taxon>Metazoa</taxon>
        <taxon>Ecdysozoa</taxon>
        <taxon>Arthropoda</taxon>
        <taxon>Hexapoda</taxon>
        <taxon>Insecta</taxon>
        <taxon>Pterygota</taxon>
        <taxon>Neoptera</taxon>
        <taxon>Paraneoptera</taxon>
        <taxon>Hemiptera</taxon>
        <taxon>Sternorrhyncha</taxon>
        <taxon>Psylloidea</taxon>
        <taxon>Psyllidae</taxon>
        <taxon>Psyllinae</taxon>
        <taxon>Cacopsylla</taxon>
    </lineage>
</organism>
<proteinExistence type="predicted"/>
<dbReference type="EMBL" id="HBUF01447904">
    <property type="protein sequence ID" value="CAG6743441.1"/>
    <property type="molecule type" value="Transcribed_RNA"/>
</dbReference>
<keyword evidence="1" id="KW-0472">Membrane</keyword>
<accession>A0A8D8RAR2</accession>
<dbReference type="EMBL" id="HBUF01447903">
    <property type="protein sequence ID" value="CAG6743440.1"/>
    <property type="molecule type" value="Transcribed_RNA"/>
</dbReference>
<dbReference type="AlphaFoldDB" id="A0A8D8RAR2"/>
<keyword evidence="1" id="KW-0812">Transmembrane</keyword>
<feature type="transmembrane region" description="Helical" evidence="1">
    <location>
        <begin position="120"/>
        <end position="140"/>
    </location>
</feature>